<organism evidence="2 3">
    <name type="scientific">Microcella pacifica</name>
    <dbReference type="NCBI Taxonomy" id="2591847"/>
    <lineage>
        <taxon>Bacteria</taxon>
        <taxon>Bacillati</taxon>
        <taxon>Actinomycetota</taxon>
        <taxon>Actinomycetes</taxon>
        <taxon>Micrococcales</taxon>
        <taxon>Microbacteriaceae</taxon>
        <taxon>Microcella</taxon>
    </lineage>
</organism>
<gene>
    <name evidence="2" type="ORF">FK219_003935</name>
</gene>
<dbReference type="SUPFAM" id="SSF52540">
    <property type="entry name" value="P-loop containing nucleoside triphosphate hydrolases"/>
    <property type="match status" value="1"/>
</dbReference>
<dbReference type="AlphaFoldDB" id="A0A9E5JMX8"/>
<dbReference type="Pfam" id="PF08378">
    <property type="entry name" value="NERD"/>
    <property type="match status" value="1"/>
</dbReference>
<evidence type="ECO:0000313" key="3">
    <source>
        <dbReference type="Proteomes" id="UP000818266"/>
    </source>
</evidence>
<accession>A0A9E5JMX8</accession>
<dbReference type="RefSeq" id="WP_152583123.1">
    <property type="nucleotide sequence ID" value="NZ_VIKT02000004.1"/>
</dbReference>
<proteinExistence type="predicted"/>
<dbReference type="InterPro" id="IPR027417">
    <property type="entry name" value="P-loop_NTPase"/>
</dbReference>
<reference evidence="2 3" key="2">
    <citation type="submission" date="2020-03" db="EMBL/GenBank/DDBJ databases">
        <title>Chryseoglobus sp. isolated from a deep-sea seamount.</title>
        <authorList>
            <person name="Zhang D.-C."/>
        </authorList>
    </citation>
    <scope>NUCLEOTIDE SEQUENCE [LARGE SCALE GENOMIC DNA]</scope>
    <source>
        <strain evidence="2 3">KN1116</strain>
    </source>
</reference>
<evidence type="ECO:0000259" key="1">
    <source>
        <dbReference type="Pfam" id="PF08378"/>
    </source>
</evidence>
<sequence length="626" mass="67830">MPRMHPTHLPEKANRSERQLFTAFEGLQGKDDWVVMTGLTVGQHVAGLSGEVDAVVIAPGKGILLIEAKTAEHVEYRDGQWFLAKNPRPTKNPLVQLDGARRSIRGFLKQRDLLHGDEPIARLVWFTNLGRWQFDNGTPHDLTFFEWELAWSDDLAKPAETVERVLAEHSAWFGEAEGVSVDPASLTAEHATDIADALLASFSAASSAADRRRARLIDERALLEDQELVLDLLETNPHLYFDGPAGCGKSWLVAVAARRAARAGRCTLLTCWNMLMAESLRELVGESPFDIEVADLNAVMLRVCGLTENPAGADDRWYRHELPERALQALAEHPERGRFATICVDEFQDVAGVPLLMDVLRALAVGGDPAQARFVLAGDAGQQIMRAAGERAEPLPAARELAPGLVHVRVRRNCRVAPRLLRAVSGQLGRPLDHAGDRMPDSTPGALDVVPVAEGRELPALLTALKAQLEHFGPDEVVVLSPFGAQSSLVGRFLAREPANREERQLRDLLSGERAVAWRSIFKGKGLDAAAVVLTDITPDAAAWADERRLSWNDMLYVGMTRAQYGCTVLRSEGAPWSGELDAELGAARVEAARPGVRVVGGAQNAGAAAAMVAMAGRSGGGNSKG</sequence>
<evidence type="ECO:0000313" key="2">
    <source>
        <dbReference type="EMBL" id="NHF62397.1"/>
    </source>
</evidence>
<reference evidence="2 3" key="1">
    <citation type="submission" date="2019-06" db="EMBL/GenBank/DDBJ databases">
        <authorList>
            <person name="De-Chao Zhang Q."/>
        </authorList>
    </citation>
    <scope>NUCLEOTIDE SEQUENCE [LARGE SCALE GENOMIC DNA]</scope>
    <source>
        <strain evidence="2 3">KN1116</strain>
    </source>
</reference>
<name>A0A9E5JMX8_9MICO</name>
<keyword evidence="3" id="KW-1185">Reference proteome</keyword>
<dbReference type="Proteomes" id="UP000818266">
    <property type="component" value="Unassembled WGS sequence"/>
</dbReference>
<dbReference type="OrthoDB" id="4509614at2"/>
<protein>
    <recommendedName>
        <fullName evidence="1">NERD domain-containing protein</fullName>
    </recommendedName>
</protein>
<dbReference type="InterPro" id="IPR011528">
    <property type="entry name" value="NERD"/>
</dbReference>
<comment type="caution">
    <text evidence="2">The sequence shown here is derived from an EMBL/GenBank/DDBJ whole genome shotgun (WGS) entry which is preliminary data.</text>
</comment>
<feature type="domain" description="NERD" evidence="1">
    <location>
        <begin position="14"/>
        <end position="126"/>
    </location>
</feature>
<dbReference type="EMBL" id="VIKT02000004">
    <property type="protein sequence ID" value="NHF62397.1"/>
    <property type="molecule type" value="Genomic_DNA"/>
</dbReference>
<dbReference type="Gene3D" id="3.40.50.300">
    <property type="entry name" value="P-loop containing nucleotide triphosphate hydrolases"/>
    <property type="match status" value="2"/>
</dbReference>